<keyword evidence="6" id="KW-1185">Reference proteome</keyword>
<dbReference type="InterPro" id="IPR020471">
    <property type="entry name" value="AKR"/>
</dbReference>
<dbReference type="PANTHER" id="PTHR43827:SF3">
    <property type="entry name" value="NADP-DEPENDENT OXIDOREDUCTASE DOMAIN-CONTAINING PROTEIN"/>
    <property type="match status" value="1"/>
</dbReference>
<proteinExistence type="inferred from homology"/>
<dbReference type="InterPro" id="IPR036812">
    <property type="entry name" value="NAD(P)_OxRdtase_dom_sf"/>
</dbReference>
<keyword evidence="2" id="KW-0521">NADP</keyword>
<dbReference type="PRINTS" id="PR00069">
    <property type="entry name" value="ALDKETRDTASE"/>
</dbReference>
<reference evidence="6" key="1">
    <citation type="journal article" date="2019" name="Int. J. Syst. Evol. Microbiol.">
        <title>The Global Catalogue of Microorganisms (GCM) 10K type strain sequencing project: providing services to taxonomists for standard genome sequencing and annotation.</title>
        <authorList>
            <consortium name="The Broad Institute Genomics Platform"/>
            <consortium name="The Broad Institute Genome Sequencing Center for Infectious Disease"/>
            <person name="Wu L."/>
            <person name="Ma J."/>
        </authorList>
    </citation>
    <scope>NUCLEOTIDE SEQUENCE [LARGE SCALE GENOMIC DNA]</scope>
    <source>
        <strain evidence="6">JCM 16953</strain>
    </source>
</reference>
<evidence type="ECO:0000313" key="5">
    <source>
        <dbReference type="EMBL" id="GAA3825419.1"/>
    </source>
</evidence>
<evidence type="ECO:0000256" key="2">
    <source>
        <dbReference type="ARBA" id="ARBA00022857"/>
    </source>
</evidence>
<evidence type="ECO:0000313" key="6">
    <source>
        <dbReference type="Proteomes" id="UP001501821"/>
    </source>
</evidence>
<comment type="caution">
    <text evidence="5">The sequence shown here is derived from an EMBL/GenBank/DDBJ whole genome shotgun (WGS) entry which is preliminary data.</text>
</comment>
<name>A0ABP7ISV0_9ACTN</name>
<dbReference type="Gene3D" id="3.20.20.100">
    <property type="entry name" value="NADP-dependent oxidoreductase domain"/>
    <property type="match status" value="1"/>
</dbReference>
<dbReference type="PIRSF" id="PIRSF000097">
    <property type="entry name" value="AKR"/>
    <property type="match status" value="1"/>
</dbReference>
<dbReference type="PROSITE" id="PS00798">
    <property type="entry name" value="ALDOKETO_REDUCTASE_1"/>
    <property type="match status" value="1"/>
</dbReference>
<dbReference type="PROSITE" id="PS00063">
    <property type="entry name" value="ALDOKETO_REDUCTASE_3"/>
    <property type="match status" value="1"/>
</dbReference>
<dbReference type="CDD" id="cd19132">
    <property type="entry name" value="AKR_AKR5D1_E1"/>
    <property type="match status" value="1"/>
</dbReference>
<accession>A0ABP7ISV0</accession>
<feature type="domain" description="NADP-dependent oxidoreductase" evidence="4">
    <location>
        <begin position="39"/>
        <end position="282"/>
    </location>
</feature>
<dbReference type="Proteomes" id="UP001501821">
    <property type="component" value="Unassembled WGS sequence"/>
</dbReference>
<comment type="similarity">
    <text evidence="1">Belongs to the aldo/keto reductase family.</text>
</comment>
<sequence length="300" mass="32728">MTREEERTHGSMIRSGAAAYDRAVIPTYELNDGHTIPAIGFGTYPLSGAEGVDAVVSAIAAGYRLIDTAVNYGNEAEVGEAIRASGVPRDELFVTSKLPGRHHAHADAIASTEESLERLGLDHLDLHLIHWPNPSVGRYHEAWRALVELRERGLVRSIGVSNFTAAHLERIIDDSGVTPAVNQLELHPGFPQAEMRAVHDRLGIRTEAWSPLGKRQAKYGDPAVAVPAERLGVTPAQVVLRWHVQLGSLPIPKSADPERQRQNLDVFGFELTDEEMTAISALGRADGRLFGGDPDVHEEM</sequence>
<organism evidence="5 6">
    <name type="scientific">Nocardioides panacisoli</name>
    <dbReference type="NCBI Taxonomy" id="627624"/>
    <lineage>
        <taxon>Bacteria</taxon>
        <taxon>Bacillati</taxon>
        <taxon>Actinomycetota</taxon>
        <taxon>Actinomycetes</taxon>
        <taxon>Propionibacteriales</taxon>
        <taxon>Nocardioidaceae</taxon>
        <taxon>Nocardioides</taxon>
    </lineage>
</organism>
<dbReference type="PROSITE" id="PS00062">
    <property type="entry name" value="ALDOKETO_REDUCTASE_2"/>
    <property type="match status" value="1"/>
</dbReference>
<protein>
    <submittedName>
        <fullName evidence="5">Aldo/keto reductase</fullName>
    </submittedName>
</protein>
<dbReference type="InterPro" id="IPR018170">
    <property type="entry name" value="Aldo/ket_reductase_CS"/>
</dbReference>
<keyword evidence="3" id="KW-0560">Oxidoreductase</keyword>
<gene>
    <name evidence="5" type="ORF">GCM10022242_28510</name>
</gene>
<evidence type="ECO:0000256" key="1">
    <source>
        <dbReference type="ARBA" id="ARBA00007905"/>
    </source>
</evidence>
<dbReference type="Pfam" id="PF00248">
    <property type="entry name" value="Aldo_ket_red"/>
    <property type="match status" value="1"/>
</dbReference>
<evidence type="ECO:0000256" key="3">
    <source>
        <dbReference type="ARBA" id="ARBA00023002"/>
    </source>
</evidence>
<dbReference type="EMBL" id="BAABAH010000010">
    <property type="protein sequence ID" value="GAA3825419.1"/>
    <property type="molecule type" value="Genomic_DNA"/>
</dbReference>
<dbReference type="InterPro" id="IPR023210">
    <property type="entry name" value="NADP_OxRdtase_dom"/>
</dbReference>
<evidence type="ECO:0000259" key="4">
    <source>
        <dbReference type="Pfam" id="PF00248"/>
    </source>
</evidence>
<dbReference type="PANTHER" id="PTHR43827">
    <property type="entry name" value="2,5-DIKETO-D-GLUCONIC ACID REDUCTASE"/>
    <property type="match status" value="1"/>
</dbReference>
<dbReference type="SUPFAM" id="SSF51430">
    <property type="entry name" value="NAD(P)-linked oxidoreductase"/>
    <property type="match status" value="1"/>
</dbReference>